<reference evidence="3" key="3">
    <citation type="submission" date="2025-07" db="EMBL/GenBank/DDBJ databases">
        <authorList>
            <consortium name="NCBI Genome Project"/>
        </authorList>
    </citation>
    <scope>NUCLEOTIDE SEQUENCE</scope>
    <source>
        <strain evidence="3">CBS432</strain>
    </source>
</reference>
<dbReference type="Pfam" id="PF00071">
    <property type="entry name" value="Ras"/>
    <property type="match status" value="1"/>
</dbReference>
<dbReference type="GO" id="GO:0005525">
    <property type="term" value="F:GTP binding"/>
    <property type="evidence" value="ECO:0007669"/>
    <property type="project" value="UniProtKB-KW"/>
</dbReference>
<reference evidence="3" key="1">
    <citation type="journal article" date="2017" name="Nat. Genet.">
        <title>Contrasting evolutionary genome dynamics between domesticated and wild yeasts.</title>
        <authorList>
            <person name="Yue J.X."/>
            <person name="Li J."/>
            <person name="Aigrain L."/>
            <person name="Hallin J."/>
            <person name="Persson K."/>
            <person name="Oliver K."/>
            <person name="Bergstrom A."/>
            <person name="Coupland P."/>
            <person name="Warringer J."/>
            <person name="Lagomarsino M.C."/>
            <person name="Fischer G."/>
            <person name="Durbin R."/>
            <person name="Liti G."/>
        </authorList>
    </citation>
    <scope>NUCLEOTIDE SEQUENCE</scope>
    <source>
        <strain evidence="3">CBS432</strain>
    </source>
</reference>
<dbReference type="KEGG" id="spao:SPAR_C00820"/>
<reference evidence="3" key="2">
    <citation type="submission" date="2020-01" db="EMBL/GenBank/DDBJ databases">
        <title>Population-level Yeast Reference Genomes.</title>
        <authorList>
            <person name="Yue J.-X."/>
        </authorList>
    </citation>
    <scope>NUCLEOTIDE SEQUENCE</scope>
    <source>
        <strain evidence="3">CBS432</strain>
    </source>
</reference>
<dbReference type="InterPro" id="IPR020849">
    <property type="entry name" value="Small_GTPase_Ras-type"/>
</dbReference>
<organism evidence="3">
    <name type="scientific">Saccharomyces paradoxus</name>
    <name type="common">Yeast</name>
    <name type="synonym">Saccharomyces douglasii</name>
    <dbReference type="NCBI Taxonomy" id="27291"/>
    <lineage>
        <taxon>Eukaryota</taxon>
        <taxon>Fungi</taxon>
        <taxon>Dikarya</taxon>
        <taxon>Ascomycota</taxon>
        <taxon>Saccharomycotina</taxon>
        <taxon>Saccharomycetes</taxon>
        <taxon>Saccharomycetales</taxon>
        <taxon>Saccharomycetaceae</taxon>
        <taxon>Saccharomyces</taxon>
    </lineage>
</organism>
<dbReference type="AlphaFoldDB" id="A0A8B8UMH1"/>
<gene>
    <name evidence="3" type="primary">RHB1</name>
    <name evidence="3" type="ORF">SPAR_C00820</name>
</gene>
<dbReference type="OrthoDB" id="5976022at2759"/>
<dbReference type="NCBIfam" id="TIGR00231">
    <property type="entry name" value="small_GTP"/>
    <property type="match status" value="1"/>
</dbReference>
<dbReference type="GO" id="GO:0007165">
    <property type="term" value="P:signal transduction"/>
    <property type="evidence" value="ECO:0007669"/>
    <property type="project" value="InterPro"/>
</dbReference>
<dbReference type="SMART" id="SM00174">
    <property type="entry name" value="RHO"/>
    <property type="match status" value="1"/>
</dbReference>
<keyword evidence="2" id="KW-0342">GTP-binding</keyword>
<sequence>MEYTTISSSNSTHNFQRKIALIGARNVGKTTLTVRFVESRFVESYYPTIENEFTRIIPYRSHDCTLEILDTAGQDEVSLLNMKSLMGVQGIILCYSIVNRASFDLIPILWDKLVELLGKDNLPVILVGTKADLGRSAKGEKRCVTKAEGEKLASTIGSQDKRNQAVFIECSAELDYNVEETFMLLLRQMERVEGTLGLDADNNNKCFIM</sequence>
<dbReference type="GO" id="GO:0003924">
    <property type="term" value="F:GTPase activity"/>
    <property type="evidence" value="ECO:0007669"/>
    <property type="project" value="InterPro"/>
</dbReference>
<dbReference type="SMART" id="SM00173">
    <property type="entry name" value="RAS"/>
    <property type="match status" value="1"/>
</dbReference>
<dbReference type="VEuPathDB" id="FungiDB:SPAR_C00820"/>
<dbReference type="PRINTS" id="PR00449">
    <property type="entry name" value="RASTRNSFRMNG"/>
</dbReference>
<dbReference type="RefSeq" id="XP_033764969.1">
    <property type="nucleotide sequence ID" value="XM_033909078.1"/>
</dbReference>
<dbReference type="SUPFAM" id="SSF52540">
    <property type="entry name" value="P-loop containing nucleoside triphosphate hydrolases"/>
    <property type="match status" value="1"/>
</dbReference>
<protein>
    <submittedName>
        <fullName evidence="3">GTPase RHB1</fullName>
    </submittedName>
</protein>
<dbReference type="InterPro" id="IPR005225">
    <property type="entry name" value="Small_GTP-bd"/>
</dbReference>
<dbReference type="Gene3D" id="3.40.50.300">
    <property type="entry name" value="P-loop containing nucleotide triphosphate hydrolases"/>
    <property type="match status" value="1"/>
</dbReference>
<dbReference type="InterPro" id="IPR001806">
    <property type="entry name" value="Small_GTPase"/>
</dbReference>
<dbReference type="PROSITE" id="PS51419">
    <property type="entry name" value="RAB"/>
    <property type="match status" value="1"/>
</dbReference>
<dbReference type="SMART" id="SM00175">
    <property type="entry name" value="RAB"/>
    <property type="match status" value="1"/>
</dbReference>
<dbReference type="InterPro" id="IPR027417">
    <property type="entry name" value="P-loop_NTPase"/>
</dbReference>
<accession>A0A8B8UMH1</accession>
<keyword evidence="1" id="KW-0547">Nucleotide-binding</keyword>
<evidence type="ECO:0000256" key="1">
    <source>
        <dbReference type="ARBA" id="ARBA00022741"/>
    </source>
</evidence>
<proteinExistence type="predicted"/>
<reference evidence="3" key="4">
    <citation type="submission" date="2025-08" db="UniProtKB">
        <authorList>
            <consortium name="RefSeq"/>
        </authorList>
    </citation>
    <scope>IDENTIFICATION</scope>
    <source>
        <strain evidence="3">CBS432</strain>
    </source>
</reference>
<dbReference type="GO" id="GO:0016020">
    <property type="term" value="C:membrane"/>
    <property type="evidence" value="ECO:0007669"/>
    <property type="project" value="InterPro"/>
</dbReference>
<dbReference type="PROSITE" id="PS51421">
    <property type="entry name" value="RAS"/>
    <property type="match status" value="1"/>
</dbReference>
<evidence type="ECO:0000256" key="2">
    <source>
        <dbReference type="ARBA" id="ARBA00023134"/>
    </source>
</evidence>
<evidence type="ECO:0000313" key="3">
    <source>
        <dbReference type="RefSeq" id="XP_033764969.1"/>
    </source>
</evidence>
<dbReference type="PROSITE" id="PS51420">
    <property type="entry name" value="RHO"/>
    <property type="match status" value="1"/>
</dbReference>
<dbReference type="GeneID" id="54629173"/>
<name>A0A8B8UMH1_SACPA</name>
<dbReference type="PANTHER" id="PTHR24070">
    <property type="entry name" value="RAS, DI-RAS, AND RHEB FAMILY MEMBERS OF SMALL GTPASE SUPERFAMILY"/>
    <property type="match status" value="1"/>
</dbReference>